<dbReference type="RefSeq" id="WP_120346224.1">
    <property type="nucleotide sequence ID" value="NZ_MCAS01000023.1"/>
</dbReference>
<sequence length="312" mass="33857">MTALSTGRVAVLIPCLNEALTVPKVIRDFKNALPGAEVFVFDNNSTDGTIEVAQAAGATVRKVTLGGKGNVIRRMFADVEADVYVLVDGDDTYDADAAPGMVSMLIDESLDMVVGTRISEEQSAYRFGHRFGNVMLTRCVSSVFGNTFTDMLSGFRVFSRRYVKSFPAHASGFETETELTVHALELRMPVSEVATVYRSRPEGSASKLNTYRDGFRILVTIARLLKSEKPFLFFSSASLVCALASILFAIPLLHTYLETGLVPRLPTALLCAALMLLGSILLVCGIVLDTVTHGRAETKRMAYLAVPGPNRS</sequence>
<evidence type="ECO:0000313" key="4">
    <source>
        <dbReference type="Proteomes" id="UP000283709"/>
    </source>
</evidence>
<name>A0A3R7HMZ4_9BURK</name>
<dbReference type="SUPFAM" id="SSF53448">
    <property type="entry name" value="Nucleotide-diphospho-sugar transferases"/>
    <property type="match status" value="1"/>
</dbReference>
<evidence type="ECO:0000256" key="1">
    <source>
        <dbReference type="SAM" id="Phobius"/>
    </source>
</evidence>
<dbReference type="EMBL" id="MCAS01000023">
    <property type="protein sequence ID" value="RKF43504.1"/>
    <property type="molecule type" value="Genomic_DNA"/>
</dbReference>
<dbReference type="OrthoDB" id="276604at2"/>
<gene>
    <name evidence="3" type="ORF">BCY88_05850</name>
</gene>
<keyword evidence="1" id="KW-1133">Transmembrane helix</keyword>
<feature type="transmembrane region" description="Helical" evidence="1">
    <location>
        <begin position="231"/>
        <end position="253"/>
    </location>
</feature>
<keyword evidence="1" id="KW-0472">Membrane</keyword>
<dbReference type="Pfam" id="PF00535">
    <property type="entry name" value="Glycos_transf_2"/>
    <property type="match status" value="1"/>
</dbReference>
<feature type="domain" description="Glycosyltransferase 2-like" evidence="2">
    <location>
        <begin position="11"/>
        <end position="163"/>
    </location>
</feature>
<dbReference type="AlphaFoldDB" id="A0A3R7HMZ4"/>
<keyword evidence="1" id="KW-0812">Transmembrane</keyword>
<dbReference type="InterPro" id="IPR050256">
    <property type="entry name" value="Glycosyltransferase_2"/>
</dbReference>
<organism evidence="3 4">
    <name type="scientific">Paraburkholderia fungorum</name>
    <dbReference type="NCBI Taxonomy" id="134537"/>
    <lineage>
        <taxon>Bacteria</taxon>
        <taxon>Pseudomonadati</taxon>
        <taxon>Pseudomonadota</taxon>
        <taxon>Betaproteobacteria</taxon>
        <taxon>Burkholderiales</taxon>
        <taxon>Burkholderiaceae</taxon>
        <taxon>Paraburkholderia</taxon>
    </lineage>
</organism>
<dbReference type="GO" id="GO:0016740">
    <property type="term" value="F:transferase activity"/>
    <property type="evidence" value="ECO:0007669"/>
    <property type="project" value="UniProtKB-KW"/>
</dbReference>
<dbReference type="CDD" id="cd04179">
    <property type="entry name" value="DPM_DPG-synthase_like"/>
    <property type="match status" value="1"/>
</dbReference>
<dbReference type="PANTHER" id="PTHR48090:SF7">
    <property type="entry name" value="RFBJ PROTEIN"/>
    <property type="match status" value="1"/>
</dbReference>
<comment type="caution">
    <text evidence="3">The sequence shown here is derived from an EMBL/GenBank/DDBJ whole genome shotgun (WGS) entry which is preliminary data.</text>
</comment>
<dbReference type="Gene3D" id="3.90.550.10">
    <property type="entry name" value="Spore Coat Polysaccharide Biosynthesis Protein SpsA, Chain A"/>
    <property type="match status" value="1"/>
</dbReference>
<keyword evidence="3" id="KW-0808">Transferase</keyword>
<dbReference type="Proteomes" id="UP000283709">
    <property type="component" value="Unassembled WGS sequence"/>
</dbReference>
<proteinExistence type="predicted"/>
<evidence type="ECO:0000259" key="2">
    <source>
        <dbReference type="Pfam" id="PF00535"/>
    </source>
</evidence>
<reference evidence="3 4" key="1">
    <citation type="submission" date="2016-07" db="EMBL/GenBank/DDBJ databases">
        <title>Genome analysis of Burkholderia fungorum ES3-20.</title>
        <authorList>
            <person name="Xu D."/>
            <person name="Yao R."/>
            <person name="Zheng S."/>
        </authorList>
    </citation>
    <scope>NUCLEOTIDE SEQUENCE [LARGE SCALE GENOMIC DNA]</scope>
    <source>
        <strain evidence="3 4">ES3-20</strain>
    </source>
</reference>
<protein>
    <submittedName>
        <fullName evidence="3">Glycosyl transferase</fullName>
    </submittedName>
</protein>
<feature type="transmembrane region" description="Helical" evidence="1">
    <location>
        <begin position="265"/>
        <end position="291"/>
    </location>
</feature>
<accession>A0A3R7HMZ4</accession>
<dbReference type="InterPro" id="IPR001173">
    <property type="entry name" value="Glyco_trans_2-like"/>
</dbReference>
<dbReference type="PANTHER" id="PTHR48090">
    <property type="entry name" value="UNDECAPRENYL-PHOSPHATE 4-DEOXY-4-FORMAMIDO-L-ARABINOSE TRANSFERASE-RELATED"/>
    <property type="match status" value="1"/>
</dbReference>
<evidence type="ECO:0000313" key="3">
    <source>
        <dbReference type="EMBL" id="RKF43504.1"/>
    </source>
</evidence>
<dbReference type="InterPro" id="IPR029044">
    <property type="entry name" value="Nucleotide-diphossugar_trans"/>
</dbReference>